<keyword evidence="9" id="KW-1185">Reference proteome</keyword>
<gene>
    <name evidence="8" type="ORF">D9758_014768</name>
</gene>
<dbReference type="GO" id="GO:0006508">
    <property type="term" value="P:proteolysis"/>
    <property type="evidence" value="ECO:0007669"/>
    <property type="project" value="UniProtKB-KW"/>
</dbReference>
<dbReference type="Pfam" id="PF00450">
    <property type="entry name" value="Peptidase_S10"/>
    <property type="match status" value="1"/>
</dbReference>
<accession>A0A8H5FG12</accession>
<reference evidence="8 9" key="1">
    <citation type="journal article" date="2020" name="ISME J.">
        <title>Uncovering the hidden diversity of litter-decomposition mechanisms in mushroom-forming fungi.</title>
        <authorList>
            <person name="Floudas D."/>
            <person name="Bentzer J."/>
            <person name="Ahren D."/>
            <person name="Johansson T."/>
            <person name="Persson P."/>
            <person name="Tunlid A."/>
        </authorList>
    </citation>
    <scope>NUCLEOTIDE SEQUENCE [LARGE SCALE GENOMIC DNA]</scope>
    <source>
        <strain evidence="8 9">CBS 291.85</strain>
    </source>
</reference>
<evidence type="ECO:0000256" key="1">
    <source>
        <dbReference type="ARBA" id="ARBA00009431"/>
    </source>
</evidence>
<protein>
    <recommendedName>
        <fullName evidence="7">Carboxypeptidase</fullName>
        <ecNumber evidence="7">3.4.16.-</ecNumber>
    </recommendedName>
</protein>
<dbReference type="InterPro" id="IPR033124">
    <property type="entry name" value="Ser_caboxypep_his_AS"/>
</dbReference>
<comment type="caution">
    <text evidence="8">The sequence shown here is derived from an EMBL/GenBank/DDBJ whole genome shotgun (WGS) entry which is preliminary data.</text>
</comment>
<evidence type="ECO:0000256" key="4">
    <source>
        <dbReference type="ARBA" id="ARBA00022729"/>
    </source>
</evidence>
<dbReference type="Gene3D" id="1.10.287.410">
    <property type="match status" value="1"/>
</dbReference>
<evidence type="ECO:0000256" key="2">
    <source>
        <dbReference type="ARBA" id="ARBA00022645"/>
    </source>
</evidence>
<dbReference type="PRINTS" id="PR00724">
    <property type="entry name" value="CRBOXYPTASEC"/>
</dbReference>
<evidence type="ECO:0000313" key="8">
    <source>
        <dbReference type="EMBL" id="KAF5335217.1"/>
    </source>
</evidence>
<dbReference type="OrthoDB" id="443318at2759"/>
<sequence length="901" mass="103000">MSSDSSVSLAIPVEIIEKVMEQLWVSPLSTHDRMTFMQTSFQVNSTWLGLYLRFSSRDVHIPSTSYCARFLDILSGRSWVYDHFYPLAHERFCRSITFQCDGERRNLIQDIYTPGRPFYPTHATINFILRTLCTPTPSRSYPFIDGIPLSSHAYLPCLRRISIEMNNCRMTELFTKNNFADFPPQITQLEIRFNFDADLEEDLELMDDIMAYPAADFHLGDQSSGVCPFIVRRLVVACPEPTEYESDVPRDQIEKLIREISDRAWARFMRKEAKKHHEAMVLREQKVKNMLRRIIGLSDDEEVLEILKKEFDFDDDQHVFFIGWAQMRAKDLKQLQESPERIQRVDSELVDLERRCYEKAIAVVKRSLYGLLNQRLVSSSHAWDIKDSSSLGIQVISITSRYSFSTSMFYDSNAISSTRVLLWLIFSLPLLVISESVYEPNLYSQEALPSLVYDSTAPHFDSDAPFTPLESLSFLNEDKYTVLSHPNVPRHGVRIKKTRFCDDTVNTYTGYIDINPVRHLFFYFFESRNSPEKDDIVVWMNGGPGCSSTLGLFFENGPCKIISNGTDTTTEFNPLSWNTNANIFFLDQPVGTGFSYSEGQSTVNTAEEAAKDLYAFLAIFFAHATEFRGRRLHLTGESYAGRLIPVMASTILDQNSARTELEKINLVSIMMGDGLTDWLTMLPSYYDMTCTPASVPPVLDIKTCVAMKAAVPRCEKWLHDSYNIGLPFNSTGLNAWDMTKICEGIEDNCYPETRLITKFLTKPSVQSILGVDPAASNFSFCNDDITSAFFQTQDASHPSTFHVAALLERGIRVLVYVGEHDWLCNWIGQSRWVHKMEWSGRQEFVGKDMENWMINGQKAGRLKNASGLTFLVVEDAGHMVPYDRPVEALELVQNWIAEKDL</sequence>
<dbReference type="PROSITE" id="PS00560">
    <property type="entry name" value="CARBOXYPEPT_SER_HIS"/>
    <property type="match status" value="1"/>
</dbReference>
<proteinExistence type="inferred from homology"/>
<evidence type="ECO:0000256" key="6">
    <source>
        <dbReference type="ARBA" id="ARBA00023180"/>
    </source>
</evidence>
<keyword evidence="2 7" id="KW-0121">Carboxypeptidase</keyword>
<dbReference type="AlphaFoldDB" id="A0A8H5FG12"/>
<dbReference type="PROSITE" id="PS00131">
    <property type="entry name" value="CARBOXYPEPT_SER_SER"/>
    <property type="match status" value="1"/>
</dbReference>
<dbReference type="Proteomes" id="UP000559256">
    <property type="component" value="Unassembled WGS sequence"/>
</dbReference>
<organism evidence="8 9">
    <name type="scientific">Tetrapyrgos nigripes</name>
    <dbReference type="NCBI Taxonomy" id="182062"/>
    <lineage>
        <taxon>Eukaryota</taxon>
        <taxon>Fungi</taxon>
        <taxon>Dikarya</taxon>
        <taxon>Basidiomycota</taxon>
        <taxon>Agaricomycotina</taxon>
        <taxon>Agaricomycetes</taxon>
        <taxon>Agaricomycetidae</taxon>
        <taxon>Agaricales</taxon>
        <taxon>Marasmiineae</taxon>
        <taxon>Marasmiaceae</taxon>
        <taxon>Tetrapyrgos</taxon>
    </lineage>
</organism>
<comment type="similarity">
    <text evidence="1 7">Belongs to the peptidase S10 family.</text>
</comment>
<dbReference type="SUPFAM" id="SSF53474">
    <property type="entry name" value="alpha/beta-Hydrolases"/>
    <property type="match status" value="1"/>
</dbReference>
<keyword evidence="5 7" id="KW-0378">Hydrolase</keyword>
<dbReference type="PANTHER" id="PTHR11802:SF113">
    <property type="entry name" value="SERINE CARBOXYPEPTIDASE CTSA-4.1"/>
    <property type="match status" value="1"/>
</dbReference>
<keyword evidence="4" id="KW-0732">Signal</keyword>
<dbReference type="GO" id="GO:0004185">
    <property type="term" value="F:serine-type carboxypeptidase activity"/>
    <property type="evidence" value="ECO:0007669"/>
    <property type="project" value="UniProtKB-UniRule"/>
</dbReference>
<evidence type="ECO:0000256" key="3">
    <source>
        <dbReference type="ARBA" id="ARBA00022670"/>
    </source>
</evidence>
<name>A0A8H5FG12_9AGAR</name>
<dbReference type="Gene3D" id="3.40.50.1820">
    <property type="entry name" value="alpha/beta hydrolase"/>
    <property type="match status" value="1"/>
</dbReference>
<dbReference type="InterPro" id="IPR029058">
    <property type="entry name" value="AB_hydrolase_fold"/>
</dbReference>
<dbReference type="PANTHER" id="PTHR11802">
    <property type="entry name" value="SERINE PROTEASE FAMILY S10 SERINE CARBOXYPEPTIDASE"/>
    <property type="match status" value="1"/>
</dbReference>
<dbReference type="InterPro" id="IPR001563">
    <property type="entry name" value="Peptidase_S10"/>
</dbReference>
<keyword evidence="3 7" id="KW-0645">Protease</keyword>
<evidence type="ECO:0000256" key="7">
    <source>
        <dbReference type="RuleBase" id="RU361156"/>
    </source>
</evidence>
<keyword evidence="6" id="KW-0325">Glycoprotein</keyword>
<evidence type="ECO:0000256" key="5">
    <source>
        <dbReference type="ARBA" id="ARBA00022801"/>
    </source>
</evidence>
<evidence type="ECO:0000313" key="9">
    <source>
        <dbReference type="Proteomes" id="UP000559256"/>
    </source>
</evidence>
<dbReference type="EC" id="3.4.16.-" evidence="7"/>
<dbReference type="EMBL" id="JAACJM010000246">
    <property type="protein sequence ID" value="KAF5335217.1"/>
    <property type="molecule type" value="Genomic_DNA"/>
</dbReference>
<dbReference type="GO" id="GO:0000324">
    <property type="term" value="C:fungal-type vacuole"/>
    <property type="evidence" value="ECO:0007669"/>
    <property type="project" value="TreeGrafter"/>
</dbReference>
<dbReference type="InterPro" id="IPR018202">
    <property type="entry name" value="Ser_caboxypep_ser_AS"/>
</dbReference>